<feature type="region of interest" description="Disordered" evidence="1">
    <location>
        <begin position="456"/>
        <end position="488"/>
    </location>
</feature>
<feature type="compositionally biased region" description="Basic and acidic residues" evidence="1">
    <location>
        <begin position="1446"/>
        <end position="1456"/>
    </location>
</feature>
<feature type="region of interest" description="Disordered" evidence="1">
    <location>
        <begin position="701"/>
        <end position="734"/>
    </location>
</feature>
<sequence length="1750" mass="197419">MGQGDSKESGRMKYYKSLGMSAAAQADDGTLRVHTPRILQRYHQQEPRTHPEWESIPSIVVTDEFTHPREMTEMEAGGVTEEVSTNEPLAESAEKTWSPEQDLSDSDLEESIKEKMEIGQDNVETAHLIETITTSSVDTVDIKEGSKQDKPDLIRRLSSKSRKRSSMKNKENAPKRGRLSKKKRHASKEDIWQECMDEYSIKFLRDSKKKKASSKNTPAPKKLDDSRYDDMHAMFAKTLPMPLKTTPLGYASVKDVDESREHNESSVQNWVTLRKVDKDHIASGSKQRGEELVKNIHVPLRRISDNMIQNKEIKEWRYSEPVQVDFRNVLRSTSPRSPSSPDSPHSKTEFFGEDKAFDTSVNHDTTILESSSASLPVEPYAIVDVQSNKSQEESGQSFMRPNRLDIGQEVYHDTTVHDLKMSTDPEVRARYIVDQGIETPTSREYIELTNQTYKESFSSDGNAKSKQQNRKDQNMFGSSLQKGVERSPSVEYMELEAQTVTDTTKGNKNLSHAREANMDTDYYTSHHSILTRDEVISRESKASNDQWNIRKGIAISTDKVTVVEDQRSSNTGILTNKFGTKADTELVKQTNHIQQEDLVPVLVSDKELSTNQLDKKESFKHIGKTSEMTVTKLSSASESESPEVSRKHPLGDTRDQLAISQRSVWQHNKENTQQADRVISPESQAATDISASLYHSSLVESEIDIPSGSTSPSTRTPSPTLEEHMRPSSDIQSSALGKYEDIVTPLASENNLVYDDAHQVFIEKQWDTAISSNHQTFPVSGQIRSSTGHTALEAVPEKVNVSNVSNSEKQQEYTEKEFQNYTIEDVSNSKVDSHAFLSSREMQSNIFPIVKVNNTGGHDESGHAFTKLKVNRDDSNWTMYNPNTSNTKRFGNVLTGTPSRYVSTQQSSRRYGTSPYFWKESGHQGASFSGDQHFVRSYTDGGVKVTKYRHSEHDEVKPGQIEELAKQHFQSNMKMFSEKLVPASPRIQENINVHKKVESVPEVQMESVDEVSMTAHGSVNLQAPSGNGPKLPKANVTTQEHFLPSVVVDESNIYMEVLPAEDNTASNSYKTSTYLRSGDQSEGKTDLQDEIITTRKIKVHSDSGSHARANPNILQDMSAVEETMSIDDRIDSYFKDIDTKSSHAIKSVKEAHDNPDGNQRQITKLKVIRHNEKSTGRPAGLERQQPAESVISKVTSWMKGRDRESESTVVREEHKPDINKRFREEIYIENEAPENFGIATQDTDNEGRSKPEIISKSTTEGIHMEKIVPEINQTSTEKMDIETQRKVDINRSTAEIHLEKGSPKAKERSEKDIESRARSDSSKAFREEGLMPNRVPEKQTLTKEIYIEKKIMPGYIGDAKNRDFLAREGVAVSQEYDEVTIDRTITKELVDVENDMTDESETFESTSDIIGTIFDKIGGRKSKMNSAMDEVSGSEKKNTAIDGVPDEIHHSKKSDSDDSETLQTDRPLNKAQAPKVPKKAENIKMDKQDDKMAQKKKEEKDGKSPHWETPTFSAGDKNPKTNNSNSPNRKFHPETHLPRTHDSLNFSEAKGDFTVPVDNTKSHPSARQPVTRPRPHFKRAYVQGYQPRSFTNTTFETNVDPYEDKSYLSPYSKMLKAKIDEMKNATIHVDLSVDRTQGVGEMPTKVDPSVVRDQDITQDTSATATAYIGGEPRTVTVSMLEEVFFWKKKEPEKAEITTVSESVTTRNETAHINTMKEEMYVETTENKDDNVVPFGPGKKLEPHRSCYNIK</sequence>
<dbReference type="KEGG" id="lak:106174130"/>
<organism evidence="2 3">
    <name type="scientific">Lingula anatina</name>
    <name type="common">Brachiopod</name>
    <name type="synonym">Lingula unguis</name>
    <dbReference type="NCBI Taxonomy" id="7574"/>
    <lineage>
        <taxon>Eukaryota</taxon>
        <taxon>Metazoa</taxon>
        <taxon>Spiralia</taxon>
        <taxon>Lophotrochozoa</taxon>
        <taxon>Brachiopoda</taxon>
        <taxon>Linguliformea</taxon>
        <taxon>Lingulata</taxon>
        <taxon>Lingulida</taxon>
        <taxon>Linguloidea</taxon>
        <taxon>Lingulidae</taxon>
        <taxon>Lingula</taxon>
    </lineage>
</organism>
<feature type="region of interest" description="Disordered" evidence="1">
    <location>
        <begin position="331"/>
        <end position="350"/>
    </location>
</feature>
<feature type="compositionally biased region" description="Basic and acidic residues" evidence="1">
    <location>
        <begin position="643"/>
        <end position="654"/>
    </location>
</feature>
<feature type="compositionally biased region" description="Low complexity" evidence="1">
    <location>
        <begin position="332"/>
        <end position="343"/>
    </location>
</feature>
<feature type="compositionally biased region" description="Basic and acidic residues" evidence="1">
    <location>
        <begin position="1478"/>
        <end position="1506"/>
    </location>
</feature>
<dbReference type="RefSeq" id="XP_013410994.1">
    <property type="nucleotide sequence ID" value="XM_013555540.1"/>
</dbReference>
<feature type="region of interest" description="Disordered" evidence="1">
    <location>
        <begin position="1293"/>
        <end position="1324"/>
    </location>
</feature>
<feature type="region of interest" description="Disordered" evidence="1">
    <location>
        <begin position="206"/>
        <end position="225"/>
    </location>
</feature>
<evidence type="ECO:0000313" key="3">
    <source>
        <dbReference type="RefSeq" id="XP_013410994.1"/>
    </source>
</evidence>
<proteinExistence type="predicted"/>
<feature type="compositionally biased region" description="Basic and acidic residues" evidence="1">
    <location>
        <begin position="140"/>
        <end position="155"/>
    </location>
</feature>
<feature type="compositionally biased region" description="Basic and acidic residues" evidence="1">
    <location>
        <begin position="1531"/>
        <end position="1542"/>
    </location>
</feature>
<feature type="region of interest" description="Disordered" evidence="1">
    <location>
        <begin position="140"/>
        <end position="187"/>
    </location>
</feature>
<protein>
    <submittedName>
        <fullName evidence="3">Uncharacterized protein LOC106174130</fullName>
    </submittedName>
</protein>
<reference evidence="3" key="2">
    <citation type="submission" date="2025-08" db="UniProtKB">
        <authorList>
            <consortium name="RefSeq"/>
        </authorList>
    </citation>
    <scope>IDENTIFICATION</scope>
</reference>
<dbReference type="Proteomes" id="UP000085678">
    <property type="component" value="Unplaced"/>
</dbReference>
<feature type="compositionally biased region" description="Basic residues" evidence="1">
    <location>
        <begin position="157"/>
        <end position="167"/>
    </location>
</feature>
<feature type="compositionally biased region" description="Low complexity" evidence="1">
    <location>
        <begin position="706"/>
        <end position="720"/>
    </location>
</feature>
<reference evidence="3" key="1">
    <citation type="journal article" date="2015" name="Nat. Commun.">
        <title>The Lingula genome provides insights into brachiopod evolution and the origin of phosphate biomineralization.</title>
        <authorList>
            <person name="Luo Y.J."/>
            <person name="Takeuchi T."/>
            <person name="Koyanagi R."/>
            <person name="Yamada L."/>
            <person name="Kanda M."/>
            <person name="Khalturina M."/>
            <person name="Fujie M."/>
            <person name="Yamasaki S.I."/>
            <person name="Endo K."/>
            <person name="Satoh N."/>
        </authorList>
    </citation>
    <scope>NUCLEOTIDE SEQUENCE</scope>
</reference>
<gene>
    <name evidence="3" type="primary">LOC106174130</name>
</gene>
<feature type="compositionally biased region" description="Polar residues" evidence="1">
    <location>
        <begin position="456"/>
        <end position="466"/>
    </location>
</feature>
<feature type="region of interest" description="Disordered" evidence="1">
    <location>
        <begin position="39"/>
        <end position="109"/>
    </location>
</feature>
<dbReference type="GeneID" id="106174130"/>
<evidence type="ECO:0000256" key="1">
    <source>
        <dbReference type="SAM" id="MobiDB-lite"/>
    </source>
</evidence>
<feature type="region of interest" description="Disordered" evidence="1">
    <location>
        <begin position="1425"/>
        <end position="1572"/>
    </location>
</feature>
<feature type="compositionally biased region" description="Basic residues" evidence="1">
    <location>
        <begin position="175"/>
        <end position="186"/>
    </location>
</feature>
<name>A0A1S3JM58_LINAN</name>
<keyword evidence="2" id="KW-1185">Reference proteome</keyword>
<feature type="compositionally biased region" description="Basic and acidic residues" evidence="1">
    <location>
        <begin position="43"/>
        <end position="53"/>
    </location>
</feature>
<dbReference type="InParanoid" id="A0A1S3JM58"/>
<feature type="region of interest" description="Disordered" evidence="1">
    <location>
        <begin position="628"/>
        <end position="654"/>
    </location>
</feature>
<evidence type="ECO:0000313" key="2">
    <source>
        <dbReference type="Proteomes" id="UP000085678"/>
    </source>
</evidence>
<accession>A0A1S3JM58</accession>